<feature type="compositionally biased region" description="Basic and acidic residues" evidence="2">
    <location>
        <begin position="48"/>
        <end position="58"/>
    </location>
</feature>
<dbReference type="InterPro" id="IPR000571">
    <property type="entry name" value="Znf_CCCH"/>
</dbReference>
<dbReference type="PROSITE" id="PS50103">
    <property type="entry name" value="ZF_C3H1"/>
    <property type="match status" value="1"/>
</dbReference>
<feature type="domain" description="C3H1-type" evidence="3">
    <location>
        <begin position="4"/>
        <end position="27"/>
    </location>
</feature>
<gene>
    <name evidence="4" type="ORF">D6D01_06843</name>
</gene>
<dbReference type="GO" id="GO:0008270">
    <property type="term" value="F:zinc ion binding"/>
    <property type="evidence" value="ECO:0007669"/>
    <property type="project" value="UniProtKB-KW"/>
</dbReference>
<feature type="compositionally biased region" description="Polar residues" evidence="2">
    <location>
        <begin position="122"/>
        <end position="140"/>
    </location>
</feature>
<evidence type="ECO:0000259" key="3">
    <source>
        <dbReference type="PROSITE" id="PS50103"/>
    </source>
</evidence>
<accession>A0A4S9KWC6</accession>
<evidence type="ECO:0000256" key="1">
    <source>
        <dbReference type="PROSITE-ProRule" id="PRU00723"/>
    </source>
</evidence>
<sequence>MIPVCRMWQMGRCEFNSIQCEFRHAEPDVNTQPMPMLAEAFDPSPRLPDPHWDDHRMHPDRQPLQELVLPASSSSILEMDQSRPGLAFRQSPLRADIDQDRWASPRGSPRGSLRGSPRIQPGANNTFGEMQFNTSGKCDD</sequence>
<reference evidence="4 5" key="1">
    <citation type="submission" date="2018-10" db="EMBL/GenBank/DDBJ databases">
        <title>Fifty Aureobasidium pullulans genomes reveal a recombining polyextremotolerant generalist.</title>
        <authorList>
            <person name="Gostincar C."/>
            <person name="Turk M."/>
            <person name="Zajc J."/>
            <person name="Gunde-Cimerman N."/>
        </authorList>
    </citation>
    <scope>NUCLEOTIDE SEQUENCE [LARGE SCALE GENOMIC DNA]</scope>
    <source>
        <strain evidence="4 5">EXF-6604</strain>
    </source>
</reference>
<keyword evidence="1" id="KW-0479">Metal-binding</keyword>
<organism evidence="4 5">
    <name type="scientific">Aureobasidium pullulans</name>
    <name type="common">Black yeast</name>
    <name type="synonym">Pullularia pullulans</name>
    <dbReference type="NCBI Taxonomy" id="5580"/>
    <lineage>
        <taxon>Eukaryota</taxon>
        <taxon>Fungi</taxon>
        <taxon>Dikarya</taxon>
        <taxon>Ascomycota</taxon>
        <taxon>Pezizomycotina</taxon>
        <taxon>Dothideomycetes</taxon>
        <taxon>Dothideomycetidae</taxon>
        <taxon>Dothideales</taxon>
        <taxon>Saccotheciaceae</taxon>
        <taxon>Aureobasidium</taxon>
    </lineage>
</organism>
<dbReference type="EMBL" id="QZBD01000306">
    <property type="protein sequence ID" value="THY20229.1"/>
    <property type="molecule type" value="Genomic_DNA"/>
</dbReference>
<dbReference type="AlphaFoldDB" id="A0A4S9KWC6"/>
<feature type="zinc finger region" description="C3H1-type" evidence="1">
    <location>
        <begin position="4"/>
        <end position="27"/>
    </location>
</feature>
<evidence type="ECO:0000256" key="2">
    <source>
        <dbReference type="SAM" id="MobiDB-lite"/>
    </source>
</evidence>
<feature type="region of interest" description="Disordered" evidence="2">
    <location>
        <begin position="81"/>
        <end position="140"/>
    </location>
</feature>
<protein>
    <recommendedName>
        <fullName evidence="3">C3H1-type domain-containing protein</fullName>
    </recommendedName>
</protein>
<feature type="region of interest" description="Disordered" evidence="2">
    <location>
        <begin position="35"/>
        <end position="58"/>
    </location>
</feature>
<comment type="caution">
    <text evidence="4">The sequence shown here is derived from an EMBL/GenBank/DDBJ whole genome shotgun (WGS) entry which is preliminary data.</text>
</comment>
<keyword evidence="1" id="KW-0863">Zinc-finger</keyword>
<keyword evidence="1" id="KW-0862">Zinc</keyword>
<name>A0A4S9KWC6_AURPU</name>
<proteinExistence type="predicted"/>
<dbReference type="Proteomes" id="UP000306584">
    <property type="component" value="Unassembled WGS sequence"/>
</dbReference>
<evidence type="ECO:0000313" key="5">
    <source>
        <dbReference type="Proteomes" id="UP000306584"/>
    </source>
</evidence>
<evidence type="ECO:0000313" key="4">
    <source>
        <dbReference type="EMBL" id="THY20229.1"/>
    </source>
</evidence>